<evidence type="ECO:0000313" key="1">
    <source>
        <dbReference type="EMBL" id="APA05343.1"/>
    </source>
</evidence>
<name>A0A1D9PSU3_SCLS1</name>
<dbReference type="Proteomes" id="UP000177798">
    <property type="component" value="Chromosome 1"/>
</dbReference>
<reference evidence="2" key="1">
    <citation type="journal article" date="2017" name="Genome Biol. Evol.">
        <title>The complete genome sequence of the phytopathogenic fungus Sclerotinia sclerotiorum reveals insights into the genome architecture of broad host range pathogens.</title>
        <authorList>
            <person name="Derbyshire M."/>
            <person name="Denton-Giles M."/>
            <person name="Hegedus D."/>
            <person name="Seifbarghy S."/>
            <person name="Rollins J."/>
            <person name="van Kan J."/>
            <person name="Seidl M.F."/>
            <person name="Faino L."/>
            <person name="Mbengue M."/>
            <person name="Navaud O."/>
            <person name="Raffaele S."/>
            <person name="Hammond-Kosack K."/>
            <person name="Heard S."/>
            <person name="Oliver R."/>
        </authorList>
    </citation>
    <scope>NUCLEOTIDE SEQUENCE [LARGE SCALE GENOMIC DNA]</scope>
    <source>
        <strain evidence="2">ATCC 18683 / 1980 / Ss-1</strain>
    </source>
</reference>
<dbReference type="VEuPathDB" id="FungiDB:sscle_01g001130"/>
<organism evidence="1 2">
    <name type="scientific">Sclerotinia sclerotiorum (strain ATCC 18683 / 1980 / Ss-1)</name>
    <name type="common">White mold</name>
    <name type="synonym">Whetzelinia sclerotiorum</name>
    <dbReference type="NCBI Taxonomy" id="665079"/>
    <lineage>
        <taxon>Eukaryota</taxon>
        <taxon>Fungi</taxon>
        <taxon>Dikarya</taxon>
        <taxon>Ascomycota</taxon>
        <taxon>Pezizomycotina</taxon>
        <taxon>Leotiomycetes</taxon>
        <taxon>Helotiales</taxon>
        <taxon>Sclerotiniaceae</taxon>
        <taxon>Sclerotinia</taxon>
    </lineage>
</organism>
<dbReference type="AlphaFoldDB" id="A0A1D9PSU3"/>
<dbReference type="OrthoDB" id="10425021at2759"/>
<dbReference type="RefSeq" id="XP_001589119.1">
    <property type="nucleotide sequence ID" value="XM_001589069.1"/>
</dbReference>
<dbReference type="KEGG" id="ssl:SS1G_09752"/>
<proteinExistence type="predicted"/>
<accession>A0A1D9PSU3</accession>
<protein>
    <submittedName>
        <fullName evidence="1">Uncharacterized protein</fullName>
    </submittedName>
</protein>
<sequence length="178" mass="20243">MTKVKMSEEELNLLVVYIEKRTVTTSYNGNVISIFDSGWSPAPGDSKRKIFTDVAVEMSTTRGKPCGMRGIESLFYENRPLRVRHRKMREIINENLNKIKGKLGDIVETNPQMSQANMNPGNMDPNNMNQTDMNQTDMNQTDMMNQSNTNQGTEGPIAQNTISARWLDDFGNFVPWET</sequence>
<evidence type="ECO:0000313" key="2">
    <source>
        <dbReference type="Proteomes" id="UP000177798"/>
    </source>
</evidence>
<dbReference type="EMBL" id="CP017814">
    <property type="protein sequence ID" value="APA05343.1"/>
    <property type="molecule type" value="Genomic_DNA"/>
</dbReference>
<gene>
    <name evidence="1" type="ORF">sscle_01g001130</name>
</gene>